<evidence type="ECO:0000313" key="3">
    <source>
        <dbReference type="EMBL" id="THF51704.1"/>
    </source>
</evidence>
<evidence type="ECO:0000256" key="1">
    <source>
        <dbReference type="SAM" id="Phobius"/>
    </source>
</evidence>
<dbReference type="Pfam" id="PF00892">
    <property type="entry name" value="EamA"/>
    <property type="match status" value="1"/>
</dbReference>
<organism evidence="3 4">
    <name type="scientific">Flavobacterium supellecticarium</name>
    <dbReference type="NCBI Taxonomy" id="2565924"/>
    <lineage>
        <taxon>Bacteria</taxon>
        <taxon>Pseudomonadati</taxon>
        <taxon>Bacteroidota</taxon>
        <taxon>Flavobacteriia</taxon>
        <taxon>Flavobacteriales</taxon>
        <taxon>Flavobacteriaceae</taxon>
        <taxon>Flavobacterium</taxon>
    </lineage>
</organism>
<feature type="domain" description="EamA" evidence="2">
    <location>
        <begin position="144"/>
        <end position="275"/>
    </location>
</feature>
<feature type="transmembrane region" description="Helical" evidence="1">
    <location>
        <begin position="143"/>
        <end position="162"/>
    </location>
</feature>
<sequence>MFRNKKMALPALPAVLLSMISIQSGASLAKQLFPVLGISGVATLRIGISAMVLYGFFRPDFRKRTRKELLLGLLYGLCLGAMNLIFYFAIQRIPLGLGVTLEFLGPLVLALAGSHKLLDWIWALLAGLGIFLIAPWNEDTVDVLGIILAILAGAFWAGYIVIGGKISKMMKSGDAVTLGMLFASLFVIPFGVFSGDLNVLNGNLLLLGLAVALLTSAIPFSLDMGALRQLPSKTFSILMSLHPAFAALSGLLFLNEQLSLIQAIAITCVIAASIGATLTIKKK</sequence>
<dbReference type="EMBL" id="SSNZ01000002">
    <property type="protein sequence ID" value="THF51704.1"/>
    <property type="molecule type" value="Genomic_DNA"/>
</dbReference>
<feature type="transmembrane region" description="Helical" evidence="1">
    <location>
        <begin position="95"/>
        <end position="113"/>
    </location>
</feature>
<proteinExistence type="predicted"/>
<name>A0A4S4A075_9FLAO</name>
<comment type="caution">
    <text evidence="3">The sequence shown here is derived from an EMBL/GenBank/DDBJ whole genome shotgun (WGS) entry which is preliminary data.</text>
</comment>
<dbReference type="InterPro" id="IPR037185">
    <property type="entry name" value="EmrE-like"/>
</dbReference>
<feature type="transmembrane region" description="Helical" evidence="1">
    <location>
        <begin position="234"/>
        <end position="254"/>
    </location>
</feature>
<keyword evidence="1" id="KW-0472">Membrane</keyword>
<reference evidence="3 4" key="1">
    <citation type="submission" date="2019-04" db="EMBL/GenBank/DDBJ databases">
        <title>Flavobacterium sp. nov. isolated from construction timber.</title>
        <authorList>
            <person name="Lin S.-Y."/>
            <person name="Chang C.-T."/>
            <person name="Young C.-C."/>
        </authorList>
    </citation>
    <scope>NUCLEOTIDE SEQUENCE [LARGE SCALE GENOMIC DNA]</scope>
    <source>
        <strain evidence="3 4">CC-CTC003</strain>
    </source>
</reference>
<dbReference type="Proteomes" id="UP000307507">
    <property type="component" value="Unassembled WGS sequence"/>
</dbReference>
<gene>
    <name evidence="3" type="ORF">E6C50_08055</name>
</gene>
<evidence type="ECO:0000313" key="4">
    <source>
        <dbReference type="Proteomes" id="UP000307507"/>
    </source>
</evidence>
<dbReference type="PANTHER" id="PTHR22911:SF37">
    <property type="entry name" value="THREONINE_HOMOSERINE EXPORTER RHTA"/>
    <property type="match status" value="1"/>
</dbReference>
<dbReference type="GO" id="GO:0015565">
    <property type="term" value="F:threonine efflux transmembrane transporter activity"/>
    <property type="evidence" value="ECO:0007669"/>
    <property type="project" value="TreeGrafter"/>
</dbReference>
<protein>
    <submittedName>
        <fullName evidence="3">EamA family transporter</fullName>
    </submittedName>
</protein>
<dbReference type="OrthoDB" id="9815120at2"/>
<dbReference type="SUPFAM" id="SSF103481">
    <property type="entry name" value="Multidrug resistance efflux transporter EmrE"/>
    <property type="match status" value="2"/>
</dbReference>
<keyword evidence="1" id="KW-0812">Transmembrane</keyword>
<keyword evidence="1" id="KW-1133">Transmembrane helix</keyword>
<dbReference type="GO" id="GO:0005886">
    <property type="term" value="C:plasma membrane"/>
    <property type="evidence" value="ECO:0007669"/>
    <property type="project" value="TreeGrafter"/>
</dbReference>
<dbReference type="InterPro" id="IPR000620">
    <property type="entry name" value="EamA_dom"/>
</dbReference>
<feature type="transmembrane region" description="Helical" evidence="1">
    <location>
        <begin position="174"/>
        <end position="192"/>
    </location>
</feature>
<dbReference type="AlphaFoldDB" id="A0A4S4A075"/>
<feature type="transmembrane region" description="Helical" evidence="1">
    <location>
        <begin position="69"/>
        <end position="89"/>
    </location>
</feature>
<feature type="transmembrane region" description="Helical" evidence="1">
    <location>
        <begin position="35"/>
        <end position="57"/>
    </location>
</feature>
<keyword evidence="4" id="KW-1185">Reference proteome</keyword>
<feature type="transmembrane region" description="Helical" evidence="1">
    <location>
        <begin position="204"/>
        <end position="222"/>
    </location>
</feature>
<accession>A0A4S4A075</accession>
<dbReference type="PANTHER" id="PTHR22911">
    <property type="entry name" value="ACYL-MALONYL CONDENSING ENZYME-RELATED"/>
    <property type="match status" value="1"/>
</dbReference>
<evidence type="ECO:0000259" key="2">
    <source>
        <dbReference type="Pfam" id="PF00892"/>
    </source>
</evidence>
<feature type="transmembrane region" description="Helical" evidence="1">
    <location>
        <begin position="120"/>
        <end position="137"/>
    </location>
</feature>
<feature type="transmembrane region" description="Helical" evidence="1">
    <location>
        <begin position="260"/>
        <end position="280"/>
    </location>
</feature>